<name>A0A4S8PAQ4_9HYPH</name>
<dbReference type="Proteomes" id="UP000308828">
    <property type="component" value="Unassembled WGS sequence"/>
</dbReference>
<dbReference type="AlphaFoldDB" id="A0A4S8PAQ4"/>
<protein>
    <submittedName>
        <fullName evidence="1">3-oxoacyl-ACP synthase</fullName>
    </submittedName>
</protein>
<keyword evidence="2" id="KW-1185">Reference proteome</keyword>
<dbReference type="InterPro" id="IPR025528">
    <property type="entry name" value="BrnA_antitoxin"/>
</dbReference>
<proteinExistence type="predicted"/>
<dbReference type="Pfam" id="PF14384">
    <property type="entry name" value="BrnA_antitoxin"/>
    <property type="match status" value="1"/>
</dbReference>
<dbReference type="OrthoDB" id="361944at2"/>
<evidence type="ECO:0000313" key="1">
    <source>
        <dbReference type="EMBL" id="THV25069.1"/>
    </source>
</evidence>
<dbReference type="EMBL" id="STGV01000001">
    <property type="protein sequence ID" value="THV25069.1"/>
    <property type="molecule type" value="Genomic_DNA"/>
</dbReference>
<evidence type="ECO:0000313" key="2">
    <source>
        <dbReference type="Proteomes" id="UP000308828"/>
    </source>
</evidence>
<organism evidence="1 2">
    <name type="scientific">Peteryoungia ipomoeae</name>
    <dbReference type="NCBI Taxonomy" id="1210932"/>
    <lineage>
        <taxon>Bacteria</taxon>
        <taxon>Pseudomonadati</taxon>
        <taxon>Pseudomonadota</taxon>
        <taxon>Alphaproteobacteria</taxon>
        <taxon>Hyphomicrobiales</taxon>
        <taxon>Rhizobiaceae</taxon>
        <taxon>Peteryoungia</taxon>
    </lineage>
</organism>
<sequence length="85" mass="9748">MQKRFDKELSLEELARLGDEQIDTSDIPDLDDAFWEEAVIVEPEGTEQITLRVKKSVLQAFRATGKGYQTRMNAVLESYARSLKK</sequence>
<gene>
    <name evidence="1" type="ORF">FAA97_02350</name>
</gene>
<comment type="caution">
    <text evidence="1">The sequence shown here is derived from an EMBL/GenBank/DDBJ whole genome shotgun (WGS) entry which is preliminary data.</text>
</comment>
<reference evidence="1 2" key="1">
    <citation type="submission" date="2019-04" db="EMBL/GenBank/DDBJ databases">
        <title>Genome sequence of strain shin9-1.</title>
        <authorList>
            <person name="Gao J."/>
            <person name="Sun J."/>
        </authorList>
    </citation>
    <scope>NUCLEOTIDE SEQUENCE [LARGE SCALE GENOMIC DNA]</scope>
    <source>
        <strain evidence="2">shin9-1</strain>
    </source>
</reference>
<accession>A0A4S8PAQ4</accession>
<dbReference type="RefSeq" id="WP_136596917.1">
    <property type="nucleotide sequence ID" value="NZ_STGV01000001.1"/>
</dbReference>